<keyword evidence="4 10" id="KW-0479">Metal-binding</keyword>
<dbReference type="InterPro" id="IPR044492">
    <property type="entry name" value="P_typ_ATPase_HD_dom"/>
</dbReference>
<dbReference type="PROSITE" id="PS00154">
    <property type="entry name" value="ATPASE_E1_E2"/>
    <property type="match status" value="1"/>
</dbReference>
<keyword evidence="8 10" id="KW-1133">Transmembrane helix</keyword>
<evidence type="ECO:0000256" key="1">
    <source>
        <dbReference type="ARBA" id="ARBA00004141"/>
    </source>
</evidence>
<dbReference type="GO" id="GO:0016020">
    <property type="term" value="C:membrane"/>
    <property type="evidence" value="ECO:0007669"/>
    <property type="project" value="UniProtKB-SubCell"/>
</dbReference>
<dbReference type="InterPro" id="IPR023214">
    <property type="entry name" value="HAD_sf"/>
</dbReference>
<dbReference type="GO" id="GO:0055070">
    <property type="term" value="P:copper ion homeostasis"/>
    <property type="evidence" value="ECO:0007669"/>
    <property type="project" value="TreeGrafter"/>
</dbReference>
<dbReference type="Pfam" id="PF00403">
    <property type="entry name" value="HMA"/>
    <property type="match status" value="1"/>
</dbReference>
<dbReference type="GO" id="GO:0043682">
    <property type="term" value="F:P-type divalent copper transporter activity"/>
    <property type="evidence" value="ECO:0007669"/>
    <property type="project" value="TreeGrafter"/>
</dbReference>
<dbReference type="PROSITE" id="PS50846">
    <property type="entry name" value="HMA_2"/>
    <property type="match status" value="1"/>
</dbReference>
<keyword evidence="9 10" id="KW-0472">Membrane</keyword>
<dbReference type="GO" id="GO:0016887">
    <property type="term" value="F:ATP hydrolysis activity"/>
    <property type="evidence" value="ECO:0007669"/>
    <property type="project" value="InterPro"/>
</dbReference>
<dbReference type="SUPFAM" id="SSF81665">
    <property type="entry name" value="Calcium ATPase, transmembrane domain M"/>
    <property type="match status" value="1"/>
</dbReference>
<dbReference type="SUPFAM" id="SSF55008">
    <property type="entry name" value="HMA, heavy metal-associated domain"/>
    <property type="match status" value="1"/>
</dbReference>
<dbReference type="EMBL" id="BSYO01000007">
    <property type="protein sequence ID" value="GMH06931.1"/>
    <property type="molecule type" value="Genomic_DNA"/>
</dbReference>
<dbReference type="GO" id="GO:0005524">
    <property type="term" value="F:ATP binding"/>
    <property type="evidence" value="ECO:0007669"/>
    <property type="project" value="UniProtKB-UniRule"/>
</dbReference>
<proteinExistence type="inferred from homology"/>
<comment type="subcellular location">
    <subcellularLocation>
        <location evidence="1">Membrane</location>
        <topology evidence="1">Multi-pass membrane protein</topology>
    </subcellularLocation>
</comment>
<dbReference type="PRINTS" id="PR00119">
    <property type="entry name" value="CATATPASE"/>
</dbReference>
<sequence>MADNLLKLPLSPHLTAHFPAVRRHRRVHPLSPLRHRSPQLFIPLNHWKRPRLIISKAVEISKPIENFEPQEGGKWSDSPILLDVAGMMCGACVSRVKSILSADERVKSAVVNMVTETAAIQLNTLAVEGEFVDDAAESLAQRLTECGFEAKRRVSGKGVGEKVRKWKEMEAKKEALLQRSRNRVVFAWTLVALCCGSHASHILHSLGIHIAHGGVWDWLHSTYVKGLLALTALLGPGRDLLYDGIRASMRGSPNMNSLVGFGSIAAFIISAVSLMSPELDWDASFFDEPVMLLGFVLLGRSLEEKARIKASSDMHELLSLVATQSRLVITSSESVYMTSSVLSSDAVCIEVPTDDIRIGDSLLVLPGETIPVDGKVLAGRSVVDESMLTGESLPVFKEEGLGVSAGTVNWGGPLRIEATTTGSNSTISKIVQMVEDAQGQEAPIQRLADAIAGPFVNCVVTLSAATFVFWYLIGTQIFPNVLLNEIAGTDGSPLLLSLKLSVDVLVVSCPCALGLATPTAILVGTSLGAKQGLLLRGGAVLERLANIDFIAFDKTGTLTEGKPIVSAVVSSSCDNSEILQIAAAVEKTTSHPIANAIVTKAESLGLMIPPTRGQLTEPGFGSLAEVDGCLVAVGALEWVREHFQHTTSQSDLMSIERALRHQLTKGTSTMSHSETVVYVGREEEGVVGAIAISDNLRCDAAFTVARLQQLGIKTILLSGDREEAVATISETVGIENEFVKASLTPHQKSSFISSLQASGHHIAMVGDGINDAPALALADVGIALRNNGQENAASDAASIVLLGNRLSQVVDALDLARVTMAKVHQNLLWAMAYNFVSIPIAAGLLLPQFDFAMTPSLSGGLMALSSIFVVSNSLLLQLHESRKEEQADSRNGHQTLKL</sequence>
<dbReference type="InterPro" id="IPR023299">
    <property type="entry name" value="ATPase_P-typ_cyto_dom_N"/>
</dbReference>
<dbReference type="SUPFAM" id="SSF81660">
    <property type="entry name" value="Metal cation-transporting ATPase, ATP-binding domain N"/>
    <property type="match status" value="1"/>
</dbReference>
<dbReference type="NCBIfam" id="TIGR01494">
    <property type="entry name" value="ATPase_P-type"/>
    <property type="match status" value="1"/>
</dbReference>
<dbReference type="InterPro" id="IPR059000">
    <property type="entry name" value="ATPase_P-type_domA"/>
</dbReference>
<dbReference type="GO" id="GO:0005507">
    <property type="term" value="F:copper ion binding"/>
    <property type="evidence" value="ECO:0007669"/>
    <property type="project" value="TreeGrafter"/>
</dbReference>
<evidence type="ECO:0000256" key="5">
    <source>
        <dbReference type="ARBA" id="ARBA00022741"/>
    </source>
</evidence>
<dbReference type="CDD" id="cd00371">
    <property type="entry name" value="HMA"/>
    <property type="match status" value="1"/>
</dbReference>
<evidence type="ECO:0000313" key="13">
    <source>
        <dbReference type="Proteomes" id="UP001279734"/>
    </source>
</evidence>
<dbReference type="PANTHER" id="PTHR43520:SF19">
    <property type="entry name" value="COPPER-TRANSPORTING ATPASE PAA2, CHLOROPLASTIC"/>
    <property type="match status" value="1"/>
</dbReference>
<evidence type="ECO:0000256" key="6">
    <source>
        <dbReference type="ARBA" id="ARBA00022840"/>
    </source>
</evidence>
<evidence type="ECO:0000259" key="11">
    <source>
        <dbReference type="PROSITE" id="PS50846"/>
    </source>
</evidence>
<evidence type="ECO:0000256" key="10">
    <source>
        <dbReference type="RuleBase" id="RU362081"/>
    </source>
</evidence>
<dbReference type="SUPFAM" id="SSF56784">
    <property type="entry name" value="HAD-like"/>
    <property type="match status" value="1"/>
</dbReference>
<dbReference type="AlphaFoldDB" id="A0AAD3XJS4"/>
<comment type="caution">
    <text evidence="10">Lacks conserved residue(s) required for the propagation of feature annotation.</text>
</comment>
<dbReference type="InterPro" id="IPR008250">
    <property type="entry name" value="ATPase_P-typ_transduc_dom_A_sf"/>
</dbReference>
<feature type="domain" description="HMA" evidence="11">
    <location>
        <begin position="78"/>
        <end position="151"/>
    </location>
</feature>
<dbReference type="NCBIfam" id="TIGR01525">
    <property type="entry name" value="ATPase-IB_hvy"/>
    <property type="match status" value="1"/>
</dbReference>
<dbReference type="Pfam" id="PF00122">
    <property type="entry name" value="E1-E2_ATPase"/>
    <property type="match status" value="1"/>
</dbReference>
<dbReference type="InterPro" id="IPR001757">
    <property type="entry name" value="P_typ_ATPase"/>
</dbReference>
<dbReference type="FunFam" id="3.40.1110.10:FF:000046">
    <property type="entry name" value="Copper-transporting ATPase PAA2, chloroplastic"/>
    <property type="match status" value="1"/>
</dbReference>
<evidence type="ECO:0000256" key="9">
    <source>
        <dbReference type="ARBA" id="ARBA00023136"/>
    </source>
</evidence>
<dbReference type="InterPro" id="IPR036163">
    <property type="entry name" value="HMA_dom_sf"/>
</dbReference>
<dbReference type="FunFam" id="2.70.150.10:FF:000002">
    <property type="entry name" value="Copper-transporting ATPase 1, putative"/>
    <property type="match status" value="1"/>
</dbReference>
<keyword evidence="13" id="KW-1185">Reference proteome</keyword>
<keyword evidence="3 10" id="KW-0812">Transmembrane</keyword>
<dbReference type="Gene3D" id="3.30.70.100">
    <property type="match status" value="1"/>
</dbReference>
<evidence type="ECO:0000256" key="8">
    <source>
        <dbReference type="ARBA" id="ARBA00022989"/>
    </source>
</evidence>
<dbReference type="Gene3D" id="3.40.1110.10">
    <property type="entry name" value="Calcium-transporting ATPase, cytoplasmic domain N"/>
    <property type="match status" value="1"/>
</dbReference>
<keyword evidence="5 10" id="KW-0547">Nucleotide-binding</keyword>
<dbReference type="InterPro" id="IPR036412">
    <property type="entry name" value="HAD-like_sf"/>
</dbReference>
<dbReference type="Proteomes" id="UP001279734">
    <property type="component" value="Unassembled WGS sequence"/>
</dbReference>
<dbReference type="SFLD" id="SFLDS00003">
    <property type="entry name" value="Haloacid_Dehalogenase"/>
    <property type="match status" value="1"/>
</dbReference>
<comment type="caution">
    <text evidence="12">The sequence shown here is derived from an EMBL/GenBank/DDBJ whole genome shotgun (WGS) entry which is preliminary data.</text>
</comment>
<dbReference type="InterPro" id="IPR027256">
    <property type="entry name" value="P-typ_ATPase_IB"/>
</dbReference>
<evidence type="ECO:0000256" key="4">
    <source>
        <dbReference type="ARBA" id="ARBA00022723"/>
    </source>
</evidence>
<feature type="transmembrane region" description="Helical" evidence="10">
    <location>
        <begin position="455"/>
        <end position="473"/>
    </location>
</feature>
<feature type="transmembrane region" description="Helical" evidence="10">
    <location>
        <begin position="858"/>
        <end position="876"/>
    </location>
</feature>
<keyword evidence="7" id="KW-1278">Translocase</keyword>
<dbReference type="InterPro" id="IPR018303">
    <property type="entry name" value="ATPase_P-typ_P_site"/>
</dbReference>
<dbReference type="PANTHER" id="PTHR43520">
    <property type="entry name" value="ATP7, ISOFORM B"/>
    <property type="match status" value="1"/>
</dbReference>
<dbReference type="Gene3D" id="2.70.150.10">
    <property type="entry name" value="Calcium-transporting ATPase, cytoplasmic transduction domain A"/>
    <property type="match status" value="1"/>
</dbReference>
<comment type="similarity">
    <text evidence="2 10">Belongs to the cation transport ATPase (P-type) (TC 3.A.3) family. Type IB subfamily.</text>
</comment>
<name>A0AAD3XJS4_NEPGR</name>
<accession>A0AAD3XJS4</accession>
<dbReference type="SFLD" id="SFLDF00027">
    <property type="entry name" value="p-type_atpase"/>
    <property type="match status" value="1"/>
</dbReference>
<keyword evidence="6 10" id="KW-0067">ATP-binding</keyword>
<dbReference type="InterPro" id="IPR023298">
    <property type="entry name" value="ATPase_P-typ_TM_dom_sf"/>
</dbReference>
<dbReference type="Pfam" id="PF00702">
    <property type="entry name" value="Hydrolase"/>
    <property type="match status" value="1"/>
</dbReference>
<dbReference type="SUPFAM" id="SSF81653">
    <property type="entry name" value="Calcium ATPase, transduction domain A"/>
    <property type="match status" value="1"/>
</dbReference>
<evidence type="ECO:0000256" key="3">
    <source>
        <dbReference type="ARBA" id="ARBA00022692"/>
    </source>
</evidence>
<evidence type="ECO:0000313" key="12">
    <source>
        <dbReference type="EMBL" id="GMH06931.1"/>
    </source>
</evidence>
<gene>
    <name evidence="12" type="ORF">Nepgr_008771</name>
</gene>
<dbReference type="InterPro" id="IPR006121">
    <property type="entry name" value="HMA_dom"/>
</dbReference>
<reference evidence="12" key="1">
    <citation type="submission" date="2023-05" db="EMBL/GenBank/DDBJ databases">
        <title>Nepenthes gracilis genome sequencing.</title>
        <authorList>
            <person name="Fukushima K."/>
        </authorList>
    </citation>
    <scope>NUCLEOTIDE SEQUENCE</scope>
    <source>
        <strain evidence="12">SING2019-196</strain>
    </source>
</reference>
<protein>
    <recommendedName>
        <fullName evidence="11">HMA domain-containing protein</fullName>
    </recommendedName>
</protein>
<evidence type="ECO:0000256" key="7">
    <source>
        <dbReference type="ARBA" id="ARBA00022967"/>
    </source>
</evidence>
<feature type="transmembrane region" description="Helical" evidence="10">
    <location>
        <begin position="827"/>
        <end position="846"/>
    </location>
</feature>
<dbReference type="SFLD" id="SFLDG00002">
    <property type="entry name" value="C1.7:_P-type_atpase_like"/>
    <property type="match status" value="1"/>
</dbReference>
<evidence type="ECO:0000256" key="2">
    <source>
        <dbReference type="ARBA" id="ARBA00006024"/>
    </source>
</evidence>
<dbReference type="Gene3D" id="3.40.50.1000">
    <property type="entry name" value="HAD superfamily/HAD-like"/>
    <property type="match status" value="1"/>
</dbReference>
<organism evidence="12 13">
    <name type="scientific">Nepenthes gracilis</name>
    <name type="common">Slender pitcher plant</name>
    <dbReference type="NCBI Taxonomy" id="150966"/>
    <lineage>
        <taxon>Eukaryota</taxon>
        <taxon>Viridiplantae</taxon>
        <taxon>Streptophyta</taxon>
        <taxon>Embryophyta</taxon>
        <taxon>Tracheophyta</taxon>
        <taxon>Spermatophyta</taxon>
        <taxon>Magnoliopsida</taxon>
        <taxon>eudicotyledons</taxon>
        <taxon>Gunneridae</taxon>
        <taxon>Pentapetalae</taxon>
        <taxon>Caryophyllales</taxon>
        <taxon>Nepenthaceae</taxon>
        <taxon>Nepenthes</taxon>
    </lineage>
</organism>